<organism evidence="8 9">
    <name type="scientific">Mesorhizobium liriopis</name>
    <dbReference type="NCBI Taxonomy" id="2953882"/>
    <lineage>
        <taxon>Bacteria</taxon>
        <taxon>Pseudomonadati</taxon>
        <taxon>Pseudomonadota</taxon>
        <taxon>Alphaproteobacteria</taxon>
        <taxon>Hyphomicrobiales</taxon>
        <taxon>Phyllobacteriaceae</taxon>
        <taxon>Mesorhizobium</taxon>
    </lineage>
</organism>
<dbReference type="InterPro" id="IPR005467">
    <property type="entry name" value="His_kinase_dom"/>
</dbReference>
<dbReference type="PROSITE" id="PS50109">
    <property type="entry name" value="HIS_KIN"/>
    <property type="match status" value="1"/>
</dbReference>
<evidence type="ECO:0000256" key="5">
    <source>
        <dbReference type="ARBA" id="ARBA00023170"/>
    </source>
</evidence>
<comment type="similarity">
    <text evidence="1">In the N-terminal section; belongs to the phytochrome family.</text>
</comment>
<accession>A0ABT1C6T7</accession>
<dbReference type="RefSeq" id="WP_252819098.1">
    <property type="nucleotide sequence ID" value="NZ_JAMXQS010000005.1"/>
</dbReference>
<dbReference type="Pfam" id="PF01590">
    <property type="entry name" value="GAF"/>
    <property type="match status" value="1"/>
</dbReference>
<reference evidence="8 9" key="1">
    <citation type="submission" date="2022-06" db="EMBL/GenBank/DDBJ databases">
        <title>Mesorhizobium sp. strain RP14 Genome sequencing and assembly.</title>
        <authorList>
            <person name="Kim I."/>
        </authorList>
    </citation>
    <scope>NUCLEOTIDE SEQUENCE [LARGE SCALE GENOMIC DNA]</scope>
    <source>
        <strain evidence="9">RP14(2022)</strain>
    </source>
</reference>
<feature type="domain" description="Histidine kinase" evidence="7">
    <location>
        <begin position="532"/>
        <end position="730"/>
    </location>
</feature>
<dbReference type="InterPro" id="IPR013654">
    <property type="entry name" value="PAS_2"/>
</dbReference>
<proteinExistence type="inferred from homology"/>
<dbReference type="PRINTS" id="PR01033">
    <property type="entry name" value="PHYTOCHROME"/>
</dbReference>
<dbReference type="SUPFAM" id="SSF55781">
    <property type="entry name" value="GAF domain-like"/>
    <property type="match status" value="2"/>
</dbReference>
<dbReference type="InterPro" id="IPR003594">
    <property type="entry name" value="HATPase_dom"/>
</dbReference>
<protein>
    <submittedName>
        <fullName evidence="8">GAF domain-containing protein</fullName>
    </submittedName>
</protein>
<dbReference type="Pfam" id="PF08446">
    <property type="entry name" value="PAS_2"/>
    <property type="match status" value="1"/>
</dbReference>
<dbReference type="PROSITE" id="PS50046">
    <property type="entry name" value="PHYTOCHROME_2"/>
    <property type="match status" value="1"/>
</dbReference>
<sequence>MTAQISDATEATPDMQVALNACDREPIHVPGSIQPHGLLLVADASSLEVVAGAGDIETRLTPDWLGRSLPDLVGADVTAALAATDLGPGGGLSLGATNGLSERLDVTLHRSGTYLVAELEPATEKPISAAAMLARLDVWNGFFERSTDLQNLCERAATAFRDLTGFARVMIYRFLDDGAGEVVAEDRAEGQSAFLNHHFPASDIPRQARALYVRNRIRVIPDVSYLPQPIRPGEGFATIDLSDVGLRSVSPIHVQYLKNMEVNASASVSIVKDGVLWGLVACHHDQSRFIPFETRAAAQALAASLSRQIKAREDAEIYRERLRLRTGQDQILSELDADTTFDALFHSTGEDMRRLFGADGFALVRGPDIRQTERTPSATDIRRIVRWLTDRGMAETFSTYRLPTDFALAETFADRASGLLALRISGDEPEFYLWFRAEKIAVINWAGNPHKAVAHDRNAILTPRTSFENWSETVRGQSRPWTLVEIEAANRLRRALLDLRQNRQLRVLNRRLTTLVAEKEALLGEKDYLIKEVNHRVQNSLQLVSAFLGLQGRQANDPVVSNHLKEAQRRLSAVALVHRRLYRNDSVGAVDLSRYLEELVEDMKSTMGEEWAAQMRLDISPVLVSADRAVTVGLILTELVINASKYAYDGAAGPIAISLDQYRNQFRLVVADQGKGSTRLEKMELDESRSAGRGFGTQMIRAMVDRLSGTIDYGSNDPGMRVVVMAPTESADGLSAADNEV</sequence>
<dbReference type="Gene3D" id="3.30.450.270">
    <property type="match status" value="1"/>
</dbReference>
<dbReference type="InterPro" id="IPR001294">
    <property type="entry name" value="Phytochrome"/>
</dbReference>
<dbReference type="InterPro" id="IPR016132">
    <property type="entry name" value="Phyto_chromo_attachment"/>
</dbReference>
<dbReference type="InterPro" id="IPR003018">
    <property type="entry name" value="GAF"/>
</dbReference>
<keyword evidence="5" id="KW-0675">Receptor</keyword>
<keyword evidence="4" id="KW-0157">Chromophore</keyword>
<feature type="domain" description="Phytochrome chromophore attachment site" evidence="6">
    <location>
        <begin position="148"/>
        <end position="303"/>
    </location>
</feature>
<dbReference type="SMART" id="SM00065">
    <property type="entry name" value="GAF"/>
    <property type="match status" value="1"/>
</dbReference>
<dbReference type="Pfam" id="PF07568">
    <property type="entry name" value="HisKA_2"/>
    <property type="match status" value="1"/>
</dbReference>
<gene>
    <name evidence="8" type="ORF">NGM99_11810</name>
</gene>
<dbReference type="Proteomes" id="UP001205906">
    <property type="component" value="Unassembled WGS sequence"/>
</dbReference>
<dbReference type="InterPro" id="IPR011495">
    <property type="entry name" value="Sig_transdc_His_kin_sub2_dim/P"/>
</dbReference>
<evidence type="ECO:0000256" key="4">
    <source>
        <dbReference type="ARBA" id="ARBA00022991"/>
    </source>
</evidence>
<comment type="caution">
    <text evidence="8">The sequence shown here is derived from an EMBL/GenBank/DDBJ whole genome shotgun (WGS) entry which is preliminary data.</text>
</comment>
<dbReference type="InterPro" id="IPR035965">
    <property type="entry name" value="PAS-like_dom_sf"/>
</dbReference>
<keyword evidence="3" id="KW-0716">Sensory transduction</keyword>
<keyword evidence="2" id="KW-0600">Photoreceptor protein</keyword>
<dbReference type="InterPro" id="IPR036890">
    <property type="entry name" value="HATPase_C_sf"/>
</dbReference>
<dbReference type="InterPro" id="IPR043150">
    <property type="entry name" value="Phytochrome_PHY_sf"/>
</dbReference>
<evidence type="ECO:0000313" key="8">
    <source>
        <dbReference type="EMBL" id="MCO6050467.1"/>
    </source>
</evidence>
<evidence type="ECO:0000256" key="1">
    <source>
        <dbReference type="ARBA" id="ARBA00006402"/>
    </source>
</evidence>
<dbReference type="CDD" id="cd16936">
    <property type="entry name" value="HATPase_RsbW-like"/>
    <property type="match status" value="1"/>
</dbReference>
<dbReference type="PANTHER" id="PTHR43065:SF23">
    <property type="entry name" value="SENSOR HISTIDINE KINASE PDTAS"/>
    <property type="match status" value="1"/>
</dbReference>
<evidence type="ECO:0000259" key="6">
    <source>
        <dbReference type="PROSITE" id="PS50046"/>
    </source>
</evidence>
<dbReference type="Gene3D" id="3.30.450.20">
    <property type="entry name" value="PAS domain"/>
    <property type="match status" value="1"/>
</dbReference>
<evidence type="ECO:0000256" key="3">
    <source>
        <dbReference type="ARBA" id="ARBA00022606"/>
    </source>
</evidence>
<dbReference type="Gene3D" id="3.30.450.40">
    <property type="match status" value="1"/>
</dbReference>
<dbReference type="SMART" id="SM00387">
    <property type="entry name" value="HATPase_c"/>
    <property type="match status" value="1"/>
</dbReference>
<dbReference type="InterPro" id="IPR013515">
    <property type="entry name" value="Phytochrome_cen-reg"/>
</dbReference>
<dbReference type="SUPFAM" id="SSF55785">
    <property type="entry name" value="PYP-like sensor domain (PAS domain)"/>
    <property type="match status" value="1"/>
</dbReference>
<dbReference type="Pfam" id="PF13581">
    <property type="entry name" value="HATPase_c_2"/>
    <property type="match status" value="1"/>
</dbReference>
<evidence type="ECO:0000256" key="2">
    <source>
        <dbReference type="ARBA" id="ARBA00022543"/>
    </source>
</evidence>
<dbReference type="SUPFAM" id="SSF55874">
    <property type="entry name" value="ATPase domain of HSP90 chaperone/DNA topoisomerase II/histidine kinase"/>
    <property type="match status" value="1"/>
</dbReference>
<dbReference type="Pfam" id="PF00360">
    <property type="entry name" value="PHY"/>
    <property type="match status" value="1"/>
</dbReference>
<dbReference type="InterPro" id="IPR029016">
    <property type="entry name" value="GAF-like_dom_sf"/>
</dbReference>
<dbReference type="Gene3D" id="3.30.565.10">
    <property type="entry name" value="Histidine kinase-like ATPase, C-terminal domain"/>
    <property type="match status" value="1"/>
</dbReference>
<keyword evidence="9" id="KW-1185">Reference proteome</keyword>
<name>A0ABT1C6T7_9HYPH</name>
<dbReference type="PANTHER" id="PTHR43065">
    <property type="entry name" value="SENSOR HISTIDINE KINASE"/>
    <property type="match status" value="1"/>
</dbReference>
<evidence type="ECO:0000259" key="7">
    <source>
        <dbReference type="PROSITE" id="PS50109"/>
    </source>
</evidence>
<dbReference type="EMBL" id="JAMXQS010000005">
    <property type="protein sequence ID" value="MCO6050467.1"/>
    <property type="molecule type" value="Genomic_DNA"/>
</dbReference>
<evidence type="ECO:0000313" key="9">
    <source>
        <dbReference type="Proteomes" id="UP001205906"/>
    </source>
</evidence>